<gene>
    <name evidence="3" type="ORF">POL72_33210</name>
</gene>
<protein>
    <submittedName>
        <fullName evidence="3">Uncharacterized protein</fullName>
    </submittedName>
</protein>
<comment type="caution">
    <text evidence="3">The sequence shown here is derived from an EMBL/GenBank/DDBJ whole genome shotgun (WGS) entry which is preliminary data.</text>
</comment>
<dbReference type="PROSITE" id="PS51257">
    <property type="entry name" value="PROKAR_LIPOPROTEIN"/>
    <property type="match status" value="1"/>
</dbReference>
<feature type="signal peptide" evidence="2">
    <location>
        <begin position="1"/>
        <end position="20"/>
    </location>
</feature>
<dbReference type="Proteomes" id="UP001217485">
    <property type="component" value="Unassembled WGS sequence"/>
</dbReference>
<dbReference type="RefSeq" id="WP_272100737.1">
    <property type="nucleotide sequence ID" value="NZ_JAQNDK010000004.1"/>
</dbReference>
<sequence length="375" mass="37357">MRVPSFALAGVLLTASCTQAPIVIEGPCSDEERVHYPEWCEKYGGDGGQGGGGGGDGGGQGGSGGQGGAGGEAHSALCSGQCVSPAPLGWSGPALLWFGPPEATPECPADAPTIGYEGFADLQQVPKTCPTCACDPPEVSCSLPTAWAASSSSCPGDEPDAVATPFAAPDAWDGACTADGAIPADQDCNGEPCVQSLTIAAPSVTAGACTPRIEAPQPIPQNALWWATRATACVAGAHTACADATTCAPAAPPAFLTCIYHEGDAACPEGYPQRHVFYKDVLDGRDCTPCSCGEPTGASCTIMASVYRDAACTDLVASTLVDSSVPFCGVTPPGLGLGSKSAAVVEVEPGACAPQGGEPVGELQPAEPSTFCCIA</sequence>
<reference evidence="3 4" key="1">
    <citation type="submission" date="2023-01" db="EMBL/GenBank/DDBJ databases">
        <title>Minimal conservation of predation-associated metabolite biosynthetic gene clusters underscores biosynthetic potential of Myxococcota including descriptions for ten novel species: Archangium lansinium sp. nov., Myxococcus landrumus sp. nov., Nannocystis bai.</title>
        <authorList>
            <person name="Ahearne A."/>
            <person name="Stevens C."/>
            <person name="Dowd S."/>
        </authorList>
    </citation>
    <scope>NUCLEOTIDE SEQUENCE [LARGE SCALE GENOMIC DNA]</scope>
    <source>
        <strain evidence="3 4">WIWO2</strain>
    </source>
</reference>
<dbReference type="EMBL" id="JAQNDK010000004">
    <property type="protein sequence ID" value="MDC0682633.1"/>
    <property type="molecule type" value="Genomic_DNA"/>
</dbReference>
<evidence type="ECO:0000313" key="4">
    <source>
        <dbReference type="Proteomes" id="UP001217485"/>
    </source>
</evidence>
<evidence type="ECO:0000256" key="1">
    <source>
        <dbReference type="SAM" id="MobiDB-lite"/>
    </source>
</evidence>
<keyword evidence="2" id="KW-0732">Signal</keyword>
<feature type="chain" id="PRO_5046475420" evidence="2">
    <location>
        <begin position="21"/>
        <end position="375"/>
    </location>
</feature>
<organism evidence="3 4">
    <name type="scientific">Sorangium atrum</name>
    <dbReference type="NCBI Taxonomy" id="2995308"/>
    <lineage>
        <taxon>Bacteria</taxon>
        <taxon>Pseudomonadati</taxon>
        <taxon>Myxococcota</taxon>
        <taxon>Polyangia</taxon>
        <taxon>Polyangiales</taxon>
        <taxon>Polyangiaceae</taxon>
        <taxon>Sorangium</taxon>
    </lineage>
</organism>
<keyword evidence="4" id="KW-1185">Reference proteome</keyword>
<name>A0ABT5C889_9BACT</name>
<proteinExistence type="predicted"/>
<evidence type="ECO:0000256" key="2">
    <source>
        <dbReference type="SAM" id="SignalP"/>
    </source>
</evidence>
<evidence type="ECO:0000313" key="3">
    <source>
        <dbReference type="EMBL" id="MDC0682633.1"/>
    </source>
</evidence>
<feature type="region of interest" description="Disordered" evidence="1">
    <location>
        <begin position="47"/>
        <end position="70"/>
    </location>
</feature>
<accession>A0ABT5C889</accession>